<organism evidence="2 3">
    <name type="scientific">Heyndrickxia acidicola</name>
    <dbReference type="NCBI Taxonomy" id="209389"/>
    <lineage>
        <taxon>Bacteria</taxon>
        <taxon>Bacillati</taxon>
        <taxon>Bacillota</taxon>
        <taxon>Bacilli</taxon>
        <taxon>Bacillales</taxon>
        <taxon>Bacillaceae</taxon>
        <taxon>Heyndrickxia</taxon>
    </lineage>
</organism>
<comment type="caution">
    <text evidence="2">The sequence shown here is derived from an EMBL/GenBank/DDBJ whole genome shotgun (WGS) entry which is preliminary data.</text>
</comment>
<keyword evidence="1" id="KW-0812">Transmembrane</keyword>
<feature type="transmembrane region" description="Helical" evidence="1">
    <location>
        <begin position="170"/>
        <end position="188"/>
    </location>
</feature>
<feature type="transmembrane region" description="Helical" evidence="1">
    <location>
        <begin position="145"/>
        <end position="164"/>
    </location>
</feature>
<evidence type="ECO:0000313" key="2">
    <source>
        <dbReference type="EMBL" id="MED1203700.1"/>
    </source>
</evidence>
<keyword evidence="1" id="KW-1133">Transmembrane helix</keyword>
<keyword evidence="3" id="KW-1185">Reference proteome</keyword>
<evidence type="ECO:0000256" key="1">
    <source>
        <dbReference type="SAM" id="Phobius"/>
    </source>
</evidence>
<evidence type="ECO:0000313" key="3">
    <source>
        <dbReference type="Proteomes" id="UP001341444"/>
    </source>
</evidence>
<name>A0ABU6MKX7_9BACI</name>
<dbReference type="InterPro" id="IPR006938">
    <property type="entry name" value="DUF624"/>
</dbReference>
<feature type="transmembrane region" description="Helical" evidence="1">
    <location>
        <begin position="72"/>
        <end position="93"/>
    </location>
</feature>
<feature type="transmembrane region" description="Helical" evidence="1">
    <location>
        <begin position="99"/>
        <end position="124"/>
    </location>
</feature>
<gene>
    <name evidence="2" type="ORF">P4T90_11540</name>
</gene>
<accession>A0ABU6MKX7</accession>
<proteinExistence type="predicted"/>
<protein>
    <submittedName>
        <fullName evidence="2">DUF624 domain-containing protein</fullName>
    </submittedName>
</protein>
<dbReference type="EMBL" id="JARMAB010000014">
    <property type="protein sequence ID" value="MED1203700.1"/>
    <property type="molecule type" value="Genomic_DNA"/>
</dbReference>
<keyword evidence="1" id="KW-0472">Membrane</keyword>
<dbReference type="RefSeq" id="WP_066268694.1">
    <property type="nucleotide sequence ID" value="NZ_JARMAB010000014.1"/>
</dbReference>
<reference evidence="2 3" key="1">
    <citation type="submission" date="2023-03" db="EMBL/GenBank/DDBJ databases">
        <title>Bacillus Genome Sequencing.</title>
        <authorList>
            <person name="Dunlap C."/>
        </authorList>
    </citation>
    <scope>NUCLEOTIDE SEQUENCE [LARGE SCALE GENOMIC DNA]</scope>
    <source>
        <strain evidence="2 3">B-23453</strain>
    </source>
</reference>
<dbReference type="Proteomes" id="UP001341444">
    <property type="component" value="Unassembled WGS sequence"/>
</dbReference>
<dbReference type="Pfam" id="PF04854">
    <property type="entry name" value="DUF624"/>
    <property type="match status" value="1"/>
</dbReference>
<sequence>MFSVNGKIYGICNKIYYLAFLNIIFLLHCLPIVTIPSAAAALFGASKRLVQGDEEFLFKTYREMFKKHFTRSLLTGLFMAAFGAGLLINFRLLSHINTVLNPVCFTGLCFIAIFFVITMLYLFLVMVSRSSSLKQLIIDSFTIGAYKLHMTLLNVIVVGAVLLLSLRFSFLLVVLSFSTSAYITAWFFNKKVKLFLHTIDEQKAEDTRKKPYMIL</sequence>
<feature type="transmembrane region" description="Helical" evidence="1">
    <location>
        <begin position="15"/>
        <end position="43"/>
    </location>
</feature>